<keyword evidence="2" id="KW-1185">Reference proteome</keyword>
<protein>
    <submittedName>
        <fullName evidence="1">Uncharacterized protein</fullName>
    </submittedName>
</protein>
<dbReference type="AlphaFoldDB" id="A0A139XBG2"/>
<gene>
    <name evidence="1" type="ORF">WA1_18700</name>
</gene>
<sequence>MNAIASQANPTHPPEPQSLPVAVYPPEFLEFWAKHEGTFPGYANGSQIEDLCKQIALEAWLANQRLGIENFEDSAKLSRKFPR</sequence>
<evidence type="ECO:0000313" key="1">
    <source>
        <dbReference type="EMBL" id="KYC42034.1"/>
    </source>
</evidence>
<evidence type="ECO:0000313" key="2">
    <source>
        <dbReference type="Proteomes" id="UP000076925"/>
    </source>
</evidence>
<proteinExistence type="predicted"/>
<dbReference type="EMBL" id="ANNX02000020">
    <property type="protein sequence ID" value="KYC42034.1"/>
    <property type="molecule type" value="Genomic_DNA"/>
</dbReference>
<dbReference type="Proteomes" id="UP000076925">
    <property type="component" value="Unassembled WGS sequence"/>
</dbReference>
<name>A0A139XBG2_9CYAN</name>
<accession>A0A139XBG2</accession>
<comment type="caution">
    <text evidence="1">The sequence shown here is derived from an EMBL/GenBank/DDBJ whole genome shotgun (WGS) entry which is preliminary data.</text>
</comment>
<reference evidence="1 2" key="1">
    <citation type="journal article" date="2013" name="Genome Biol. Evol.">
        <title>Genomes of Stigonematalean cyanobacteria (subsection V) and the evolution of oxygenic photosynthesis from prokaryotes to plastids.</title>
        <authorList>
            <person name="Dagan T."/>
            <person name="Roettger M."/>
            <person name="Stucken K."/>
            <person name="Landan G."/>
            <person name="Koch R."/>
            <person name="Major P."/>
            <person name="Gould S.B."/>
            <person name="Goremykin V.V."/>
            <person name="Rippka R."/>
            <person name="Tandeau de Marsac N."/>
            <person name="Gugger M."/>
            <person name="Lockhart P.J."/>
            <person name="Allen J.F."/>
            <person name="Brune I."/>
            <person name="Maus I."/>
            <person name="Puhler A."/>
            <person name="Martin W.F."/>
        </authorList>
    </citation>
    <scope>NUCLEOTIDE SEQUENCE [LARGE SCALE GENOMIC DNA]</scope>
    <source>
        <strain evidence="1 2">PCC 7110</strain>
    </source>
</reference>
<organism evidence="1 2">
    <name type="scientific">Scytonema hofmannii PCC 7110</name>
    <dbReference type="NCBI Taxonomy" id="128403"/>
    <lineage>
        <taxon>Bacteria</taxon>
        <taxon>Bacillati</taxon>
        <taxon>Cyanobacteriota</taxon>
        <taxon>Cyanophyceae</taxon>
        <taxon>Nostocales</taxon>
        <taxon>Scytonemataceae</taxon>
        <taxon>Scytonema</taxon>
    </lineage>
</organism>